<dbReference type="OrthoDB" id="7357187at2"/>
<dbReference type="SUPFAM" id="SSF64518">
    <property type="entry name" value="Phase 1 flagellin"/>
    <property type="match status" value="1"/>
</dbReference>
<dbReference type="RefSeq" id="WP_135622415.1">
    <property type="nucleotide sequence ID" value="NZ_MPRL01000067.1"/>
</dbReference>
<dbReference type="PANTHER" id="PTHR30033">
    <property type="entry name" value="FLAGELLAR HOOK-ASSOCIATED PROTEIN 1"/>
    <property type="match status" value="1"/>
</dbReference>
<dbReference type="GO" id="GO:0009424">
    <property type="term" value="C:bacterial-type flagellum hook"/>
    <property type="evidence" value="ECO:0007669"/>
    <property type="project" value="InterPro"/>
</dbReference>
<evidence type="ECO:0000259" key="2">
    <source>
        <dbReference type="Pfam" id="PF06429"/>
    </source>
</evidence>
<accession>A0A1T2L1N6</accession>
<organism evidence="3 4">
    <name type="scientific">Solemya pervernicosa gill symbiont</name>
    <dbReference type="NCBI Taxonomy" id="642797"/>
    <lineage>
        <taxon>Bacteria</taxon>
        <taxon>Pseudomonadati</taxon>
        <taxon>Pseudomonadota</taxon>
        <taxon>Gammaproteobacteria</taxon>
        <taxon>sulfur-oxidizing symbionts</taxon>
    </lineage>
</organism>
<dbReference type="Pfam" id="PF06429">
    <property type="entry name" value="Flg_bbr_C"/>
    <property type="match status" value="1"/>
</dbReference>
<gene>
    <name evidence="3" type="ORF">BOW53_13570</name>
</gene>
<dbReference type="EMBL" id="MPRL01000067">
    <property type="protein sequence ID" value="OOZ38930.1"/>
    <property type="molecule type" value="Genomic_DNA"/>
</dbReference>
<feature type="domain" description="Flagellar basal-body/hook protein C-terminal" evidence="2">
    <location>
        <begin position="66"/>
        <end position="102"/>
    </location>
</feature>
<reference evidence="3 4" key="1">
    <citation type="submission" date="2016-11" db="EMBL/GenBank/DDBJ databases">
        <title>Mixed transmission modes and dynamic genome evolution in an obligate animal-bacterial symbiosis.</title>
        <authorList>
            <person name="Russell S.L."/>
            <person name="Corbett-Detig R.B."/>
            <person name="Cavanaugh C.M."/>
        </authorList>
    </citation>
    <scope>NUCLEOTIDE SEQUENCE [LARGE SCALE GENOMIC DNA]</scope>
    <source>
        <strain evidence="3">Sveles-Q1</strain>
    </source>
</reference>
<dbReference type="GO" id="GO:0005198">
    <property type="term" value="F:structural molecule activity"/>
    <property type="evidence" value="ECO:0007669"/>
    <property type="project" value="InterPro"/>
</dbReference>
<dbReference type="PANTHER" id="PTHR30033:SF1">
    <property type="entry name" value="FLAGELLAR HOOK-ASSOCIATED PROTEIN 1"/>
    <property type="match status" value="1"/>
</dbReference>
<name>A0A1T2L1N6_9GAMM</name>
<sequence length="109" mass="11221">MDSISNSLSGMKVAQERMRNSSNNIANVATEGFTPSRVESVQSAGGGVEVGAVTPSTAPVASGAPSGTNLAEEMAGLLQAKNSYQANAKALSIGVETYQSVEDMLTRNR</sequence>
<dbReference type="InterPro" id="IPR010930">
    <property type="entry name" value="Flg_bb/hook_C_dom"/>
</dbReference>
<comment type="similarity">
    <text evidence="1">Belongs to the flagella basal body rod proteins family.</text>
</comment>
<dbReference type="AlphaFoldDB" id="A0A1T2L1N6"/>
<dbReference type="InterPro" id="IPR002371">
    <property type="entry name" value="FlgK"/>
</dbReference>
<comment type="caution">
    <text evidence="3">The sequence shown here is derived from an EMBL/GenBank/DDBJ whole genome shotgun (WGS) entry which is preliminary data.</text>
</comment>
<evidence type="ECO:0000256" key="1">
    <source>
        <dbReference type="ARBA" id="ARBA00009677"/>
    </source>
</evidence>
<dbReference type="Proteomes" id="UP000191110">
    <property type="component" value="Unassembled WGS sequence"/>
</dbReference>
<evidence type="ECO:0000313" key="3">
    <source>
        <dbReference type="EMBL" id="OOZ38930.1"/>
    </source>
</evidence>
<protein>
    <recommendedName>
        <fullName evidence="2">Flagellar basal-body/hook protein C-terminal domain-containing protein</fullName>
    </recommendedName>
</protein>
<evidence type="ECO:0000313" key="4">
    <source>
        <dbReference type="Proteomes" id="UP000191110"/>
    </source>
</evidence>
<dbReference type="GO" id="GO:0044780">
    <property type="term" value="P:bacterial-type flagellum assembly"/>
    <property type="evidence" value="ECO:0007669"/>
    <property type="project" value="InterPro"/>
</dbReference>
<proteinExistence type="inferred from homology"/>
<keyword evidence="4" id="KW-1185">Reference proteome</keyword>